<dbReference type="RefSeq" id="WP_289999378.1">
    <property type="nucleotide sequence ID" value="NZ_JAUEPH010000003.1"/>
</dbReference>
<keyword evidence="2" id="KW-1185">Reference proteome</keyword>
<reference evidence="1" key="1">
    <citation type="submission" date="2023-06" db="EMBL/GenBank/DDBJ databases">
        <title>Robiginitalea aurantiacus sp. nov. and Algoriphagus sediminis sp. nov., isolated from coastal sediment.</title>
        <authorList>
            <person name="Zhou Z.Y."/>
            <person name="An J."/>
            <person name="Jia Y.W."/>
            <person name="Du Z.J."/>
        </authorList>
    </citation>
    <scope>NUCLEOTIDE SEQUENCE</scope>
    <source>
        <strain evidence="1">C2-7</strain>
    </source>
</reference>
<proteinExistence type="predicted"/>
<gene>
    <name evidence="1" type="ORF">QVH07_06650</name>
</gene>
<name>A0ABT7YBP4_9BACT</name>
<dbReference type="Proteomes" id="UP001171916">
    <property type="component" value="Unassembled WGS sequence"/>
</dbReference>
<evidence type="ECO:0000313" key="1">
    <source>
        <dbReference type="EMBL" id="MDN3203820.1"/>
    </source>
</evidence>
<accession>A0ABT7YBP4</accession>
<evidence type="ECO:0000313" key="2">
    <source>
        <dbReference type="Proteomes" id="UP001171916"/>
    </source>
</evidence>
<organism evidence="1 2">
    <name type="scientific">Algoriphagus sediminis</name>
    <dbReference type="NCBI Taxonomy" id="3057113"/>
    <lineage>
        <taxon>Bacteria</taxon>
        <taxon>Pseudomonadati</taxon>
        <taxon>Bacteroidota</taxon>
        <taxon>Cytophagia</taxon>
        <taxon>Cytophagales</taxon>
        <taxon>Cyclobacteriaceae</taxon>
        <taxon>Algoriphagus</taxon>
    </lineage>
</organism>
<comment type="caution">
    <text evidence="1">The sequence shown here is derived from an EMBL/GenBank/DDBJ whole genome shotgun (WGS) entry which is preliminary data.</text>
</comment>
<protein>
    <submittedName>
        <fullName evidence="1">GxxExxY protein</fullName>
    </submittedName>
</protein>
<dbReference type="NCBIfam" id="TIGR04256">
    <property type="entry name" value="GxxExxY"/>
    <property type="match status" value="1"/>
</dbReference>
<dbReference type="InterPro" id="IPR026350">
    <property type="entry name" value="GxxExxY"/>
</dbReference>
<dbReference type="Pfam" id="PF13366">
    <property type="entry name" value="PDDEXK_3"/>
    <property type="match status" value="1"/>
</dbReference>
<sequence>MENDQITSKIIGAAIEVHKELGPGLLESAYEKCLLYEIRNQGLKVESQILLPVKFKDVEIDAGYRMDLLVEDKIVVEINAVDYMADIYLAQILTYMKLGGYHLGLLINFNVTKLVDGVKRVING</sequence>
<dbReference type="EMBL" id="JAUEPH010000003">
    <property type="protein sequence ID" value="MDN3203820.1"/>
    <property type="molecule type" value="Genomic_DNA"/>
</dbReference>